<dbReference type="InterPro" id="IPR059020">
    <property type="entry name" value="CapW_CTD"/>
</dbReference>
<feature type="domain" description="DNA-binding transcriptional repressor CapW C-terminal dimerisation" evidence="1">
    <location>
        <begin position="44"/>
        <end position="111"/>
    </location>
</feature>
<sequence length="128" mass="14628">MRAHDERRDGFRDFVLTRIQQAEVIGPIPTSANRELDEQWMRIVPMELVPHPDLEQPLAVVADYGMTRGVLQLRLRASLVGYVTQFWGIDTTSDHSLDPMRHQLWLRNTATLYGVESLEFAPGTKILG</sequence>
<dbReference type="EMBL" id="JACIEJ010000021">
    <property type="protein sequence ID" value="MBB3988387.1"/>
    <property type="molecule type" value="Genomic_DNA"/>
</dbReference>
<dbReference type="Proteomes" id="UP000541426">
    <property type="component" value="Unassembled WGS sequence"/>
</dbReference>
<evidence type="ECO:0000313" key="2">
    <source>
        <dbReference type="EMBL" id="MBB3988387.1"/>
    </source>
</evidence>
<comment type="caution">
    <text evidence="2">The sequence shown here is derived from an EMBL/GenBank/DDBJ whole genome shotgun (WGS) entry which is preliminary data.</text>
</comment>
<evidence type="ECO:0000259" key="1">
    <source>
        <dbReference type="Pfam" id="PF26107"/>
    </source>
</evidence>
<dbReference type="Pfam" id="PF26107">
    <property type="entry name" value="BrxR_CTD"/>
    <property type="match status" value="1"/>
</dbReference>
<proteinExistence type="predicted"/>
<keyword evidence="3" id="KW-1185">Reference proteome</keyword>
<organism evidence="2 3">
    <name type="scientific">Sagittula marina</name>
    <dbReference type="NCBI Taxonomy" id="943940"/>
    <lineage>
        <taxon>Bacteria</taxon>
        <taxon>Pseudomonadati</taxon>
        <taxon>Pseudomonadota</taxon>
        <taxon>Alphaproteobacteria</taxon>
        <taxon>Rhodobacterales</taxon>
        <taxon>Roseobacteraceae</taxon>
        <taxon>Sagittula</taxon>
    </lineage>
</organism>
<name>A0A7W6DSX4_9RHOB</name>
<reference evidence="2 3" key="1">
    <citation type="submission" date="2020-08" db="EMBL/GenBank/DDBJ databases">
        <title>Genomic Encyclopedia of Type Strains, Phase IV (KMG-IV): sequencing the most valuable type-strain genomes for metagenomic binning, comparative biology and taxonomic classification.</title>
        <authorList>
            <person name="Goeker M."/>
        </authorList>
    </citation>
    <scope>NUCLEOTIDE SEQUENCE [LARGE SCALE GENOMIC DNA]</scope>
    <source>
        <strain evidence="2 3">DSM 102235</strain>
    </source>
</reference>
<evidence type="ECO:0000313" key="3">
    <source>
        <dbReference type="Proteomes" id="UP000541426"/>
    </source>
</evidence>
<accession>A0A7W6DSX4</accession>
<protein>
    <recommendedName>
        <fullName evidence="1">DNA-binding transcriptional repressor CapW C-terminal dimerisation domain-containing protein</fullName>
    </recommendedName>
</protein>
<dbReference type="AlphaFoldDB" id="A0A7W6DSX4"/>
<gene>
    <name evidence="2" type="ORF">GGQ68_004744</name>
</gene>